<proteinExistence type="predicted"/>
<evidence type="ECO:0000313" key="3">
    <source>
        <dbReference type="Proteomes" id="UP001302812"/>
    </source>
</evidence>
<keyword evidence="1" id="KW-0472">Membrane</keyword>
<dbReference type="Proteomes" id="UP001302812">
    <property type="component" value="Unassembled WGS sequence"/>
</dbReference>
<feature type="transmembrane region" description="Helical" evidence="1">
    <location>
        <begin position="50"/>
        <end position="68"/>
    </location>
</feature>
<comment type="caution">
    <text evidence="2">The sequence shown here is derived from an EMBL/GenBank/DDBJ whole genome shotgun (WGS) entry which is preliminary data.</text>
</comment>
<evidence type="ECO:0000313" key="2">
    <source>
        <dbReference type="EMBL" id="KAK4116814.1"/>
    </source>
</evidence>
<keyword evidence="1" id="KW-0812">Transmembrane</keyword>
<reference evidence="2" key="1">
    <citation type="journal article" date="2023" name="Mol. Phylogenet. Evol.">
        <title>Genome-scale phylogeny and comparative genomics of the fungal order Sordariales.</title>
        <authorList>
            <person name="Hensen N."/>
            <person name="Bonometti L."/>
            <person name="Westerberg I."/>
            <person name="Brannstrom I.O."/>
            <person name="Guillou S."/>
            <person name="Cros-Aarteil S."/>
            <person name="Calhoun S."/>
            <person name="Haridas S."/>
            <person name="Kuo A."/>
            <person name="Mondo S."/>
            <person name="Pangilinan J."/>
            <person name="Riley R."/>
            <person name="LaButti K."/>
            <person name="Andreopoulos B."/>
            <person name="Lipzen A."/>
            <person name="Chen C."/>
            <person name="Yan M."/>
            <person name="Daum C."/>
            <person name="Ng V."/>
            <person name="Clum A."/>
            <person name="Steindorff A."/>
            <person name="Ohm R.A."/>
            <person name="Martin F."/>
            <person name="Silar P."/>
            <person name="Natvig D.O."/>
            <person name="Lalanne C."/>
            <person name="Gautier V."/>
            <person name="Ament-Velasquez S.L."/>
            <person name="Kruys A."/>
            <person name="Hutchinson M.I."/>
            <person name="Powell A.J."/>
            <person name="Barry K."/>
            <person name="Miller A.N."/>
            <person name="Grigoriev I.V."/>
            <person name="Debuchy R."/>
            <person name="Gladieux P."/>
            <person name="Hiltunen Thoren M."/>
            <person name="Johannesson H."/>
        </authorList>
    </citation>
    <scope>NUCLEOTIDE SEQUENCE</scope>
    <source>
        <strain evidence="2">CBS 508.74</strain>
    </source>
</reference>
<accession>A0AAN6YXW3</accession>
<reference evidence="2" key="2">
    <citation type="submission" date="2023-05" db="EMBL/GenBank/DDBJ databases">
        <authorList>
            <consortium name="Lawrence Berkeley National Laboratory"/>
            <person name="Steindorff A."/>
            <person name="Hensen N."/>
            <person name="Bonometti L."/>
            <person name="Westerberg I."/>
            <person name="Brannstrom I.O."/>
            <person name="Guillou S."/>
            <person name="Cros-Aarteil S."/>
            <person name="Calhoun S."/>
            <person name="Haridas S."/>
            <person name="Kuo A."/>
            <person name="Mondo S."/>
            <person name="Pangilinan J."/>
            <person name="Riley R."/>
            <person name="Labutti K."/>
            <person name="Andreopoulos B."/>
            <person name="Lipzen A."/>
            <person name="Chen C."/>
            <person name="Yanf M."/>
            <person name="Daum C."/>
            <person name="Ng V."/>
            <person name="Clum A."/>
            <person name="Ohm R."/>
            <person name="Martin F."/>
            <person name="Silar P."/>
            <person name="Natvig D."/>
            <person name="Lalanne C."/>
            <person name="Gautier V."/>
            <person name="Ament-Velasquez S.L."/>
            <person name="Kruys A."/>
            <person name="Hutchinson M.I."/>
            <person name="Powell A.J."/>
            <person name="Barry K."/>
            <person name="Miller A.N."/>
            <person name="Grigoriev I.V."/>
            <person name="Debuchy R."/>
            <person name="Gladieux P."/>
            <person name="Thoren M.H."/>
            <person name="Johannesson H."/>
        </authorList>
    </citation>
    <scope>NUCLEOTIDE SEQUENCE</scope>
    <source>
        <strain evidence="2">CBS 508.74</strain>
    </source>
</reference>
<name>A0AAN6YXW3_9PEZI</name>
<keyword evidence="3" id="KW-1185">Reference proteome</keyword>
<protein>
    <submittedName>
        <fullName evidence="2">Uncharacterized protein</fullName>
    </submittedName>
</protein>
<evidence type="ECO:0000256" key="1">
    <source>
        <dbReference type="SAM" id="Phobius"/>
    </source>
</evidence>
<gene>
    <name evidence="2" type="ORF">N656DRAFT_276410</name>
</gene>
<dbReference type="GeneID" id="89933213"/>
<keyword evidence="1" id="KW-1133">Transmembrane helix</keyword>
<dbReference type="RefSeq" id="XP_064674384.1">
    <property type="nucleotide sequence ID" value="XM_064809090.1"/>
</dbReference>
<organism evidence="2 3">
    <name type="scientific">Canariomyces notabilis</name>
    <dbReference type="NCBI Taxonomy" id="2074819"/>
    <lineage>
        <taxon>Eukaryota</taxon>
        <taxon>Fungi</taxon>
        <taxon>Dikarya</taxon>
        <taxon>Ascomycota</taxon>
        <taxon>Pezizomycotina</taxon>
        <taxon>Sordariomycetes</taxon>
        <taxon>Sordariomycetidae</taxon>
        <taxon>Sordariales</taxon>
        <taxon>Chaetomiaceae</taxon>
        <taxon>Canariomyces</taxon>
    </lineage>
</organism>
<sequence>MCISNGPLELGEVAAISTSHMIPTHPIIDGGWVVGWLLACSVRSTVHMNWFSLLFNSLLIMDTLYYLANRHPPR</sequence>
<dbReference type="EMBL" id="MU853333">
    <property type="protein sequence ID" value="KAK4116814.1"/>
    <property type="molecule type" value="Genomic_DNA"/>
</dbReference>
<dbReference type="AlphaFoldDB" id="A0AAN6YXW3"/>